<dbReference type="PANTHER" id="PTHR12631:SF10">
    <property type="entry name" value="BETA-XYLOSIDASE-LIKE PROTEIN-RELATED"/>
    <property type="match status" value="1"/>
</dbReference>
<evidence type="ECO:0000256" key="3">
    <source>
        <dbReference type="ARBA" id="ARBA00023295"/>
    </source>
</evidence>
<comment type="similarity">
    <text evidence="1">Belongs to the glycosyl hydrolase 39 family.</text>
</comment>
<dbReference type="InterPro" id="IPR000514">
    <property type="entry name" value="Glyco_hydro_39"/>
</dbReference>
<comment type="caution">
    <text evidence="6">The sequence shown here is derived from an EMBL/GenBank/DDBJ whole genome shotgun (WGS) entry which is preliminary data.</text>
</comment>
<dbReference type="PRINTS" id="PR00745">
    <property type="entry name" value="GLHYDRLASE39"/>
</dbReference>
<evidence type="ECO:0000256" key="1">
    <source>
        <dbReference type="ARBA" id="ARBA00008875"/>
    </source>
</evidence>
<dbReference type="EMBL" id="JBHLUE010000019">
    <property type="protein sequence ID" value="MFC0567136.1"/>
    <property type="molecule type" value="Genomic_DNA"/>
</dbReference>
<proteinExistence type="inferred from homology"/>
<dbReference type="PANTHER" id="PTHR12631">
    <property type="entry name" value="ALPHA-L-IDURONIDASE"/>
    <property type="match status" value="1"/>
</dbReference>
<evidence type="ECO:0000313" key="7">
    <source>
        <dbReference type="Proteomes" id="UP001589894"/>
    </source>
</evidence>
<evidence type="ECO:0000256" key="4">
    <source>
        <dbReference type="SAM" id="MobiDB-lite"/>
    </source>
</evidence>
<evidence type="ECO:0000313" key="6">
    <source>
        <dbReference type="EMBL" id="MFC0567136.1"/>
    </source>
</evidence>
<protein>
    <submittedName>
        <fullName evidence="6">Xylan 1,4-beta-xylosidase</fullName>
    </submittedName>
</protein>
<feature type="compositionally biased region" description="Basic and acidic residues" evidence="4">
    <location>
        <begin position="143"/>
        <end position="160"/>
    </location>
</feature>
<dbReference type="SUPFAM" id="SSF51011">
    <property type="entry name" value="Glycosyl hydrolase domain"/>
    <property type="match status" value="1"/>
</dbReference>
<name>A0ABV6P276_9ACTN</name>
<dbReference type="Proteomes" id="UP001589894">
    <property type="component" value="Unassembled WGS sequence"/>
</dbReference>
<dbReference type="InterPro" id="IPR049166">
    <property type="entry name" value="GH39_cat"/>
</dbReference>
<evidence type="ECO:0000256" key="2">
    <source>
        <dbReference type="ARBA" id="ARBA00022801"/>
    </source>
</evidence>
<dbReference type="RefSeq" id="WP_377342381.1">
    <property type="nucleotide sequence ID" value="NZ_JBHLUE010000019.1"/>
</dbReference>
<dbReference type="SUPFAM" id="SSF51445">
    <property type="entry name" value="(Trans)glycosidases"/>
    <property type="match status" value="1"/>
</dbReference>
<keyword evidence="7" id="KW-1185">Reference proteome</keyword>
<feature type="region of interest" description="Disordered" evidence="4">
    <location>
        <begin position="1"/>
        <end position="50"/>
    </location>
</feature>
<feature type="region of interest" description="Disordered" evidence="4">
    <location>
        <begin position="121"/>
        <end position="173"/>
    </location>
</feature>
<sequence>MPTPPAPERAAAPAAPANPAGSRPADPAGPAPAEPAGSRPADQAGPAVAAPRVEAGRGLITVDWAPVPEAVGYLVCRADDGGPLAVVDHRGGDLLAVPGPPYADTTVAPGRPVRYAVVPVLDPDRPDAEPAGPLSGPVSLPPDRSRENRPTRNRTTEGRDPGPGLATVTVHTDRPCGPVHRPWRDMVGSEHLSLLLCADRVGGEQLGAGLAAALARVHSELGVRRVRAHGILGDDLGVYREVDGEPVHDFTGIDAVLDRLAPTGLRPVLELSFVPRALARDPSRVVTAAGVSSPPRDWDRWAALVGDLVRHLRRRVGDAELRRWAVEVFNEPDLECFWTGSRADYLRMYEVTARAVRAACPGLPVGGPATAATRWIEPFLSHVDATGVPLDFVSTHVYGSPPLDLRPMLRRHGRADTPLLWTEWGPSPTHFAPVNDSVLAAAFVATGMRSAAGRVAALACWVASDHFEELGRPPALLHGGFGLLSVGTLAKPRYWALWMLDRLAEVEPAYECSGGDAGALVQAWPSVDPDTGRVAVLLWNGTLDQGVLDRPDRRAALRRAVTLRLTGLPARGYRVRHRRLDDDTSNLSATARRLGVTDWPDERQWRALRVADRLSDVPAPARAAPTDGTLSLPVDLPMPALSLLELTPR</sequence>
<feature type="domain" description="Glycosyl hydrolases family 39 N-terminal catalytic" evidence="5">
    <location>
        <begin position="415"/>
        <end position="621"/>
    </location>
</feature>
<keyword evidence="3" id="KW-0326">Glycosidase</keyword>
<accession>A0ABV6P276</accession>
<dbReference type="Gene3D" id="2.60.40.1500">
    <property type="entry name" value="Glycosyl hydrolase domain, family 39"/>
    <property type="match status" value="1"/>
</dbReference>
<evidence type="ECO:0000259" key="5">
    <source>
        <dbReference type="Pfam" id="PF01229"/>
    </source>
</evidence>
<dbReference type="InterPro" id="IPR051923">
    <property type="entry name" value="Glycosyl_Hydrolase_39"/>
</dbReference>
<dbReference type="InterPro" id="IPR017853">
    <property type="entry name" value="GH"/>
</dbReference>
<dbReference type="Pfam" id="PF01229">
    <property type="entry name" value="Glyco_hydro_39"/>
    <property type="match status" value="2"/>
</dbReference>
<reference evidence="6 7" key="1">
    <citation type="submission" date="2024-09" db="EMBL/GenBank/DDBJ databases">
        <authorList>
            <person name="Sun Q."/>
            <person name="Mori K."/>
        </authorList>
    </citation>
    <scope>NUCLEOTIDE SEQUENCE [LARGE SCALE GENOMIC DNA]</scope>
    <source>
        <strain evidence="6 7">TBRC 2205</strain>
    </source>
</reference>
<feature type="domain" description="Glycosyl hydrolases family 39 N-terminal catalytic" evidence="5">
    <location>
        <begin position="168"/>
        <end position="399"/>
    </location>
</feature>
<gene>
    <name evidence="6" type="ORF">ACFFHU_23730</name>
</gene>
<feature type="compositionally biased region" description="Low complexity" evidence="4">
    <location>
        <begin position="8"/>
        <end position="26"/>
    </location>
</feature>
<organism evidence="6 7">
    <name type="scientific">Plantactinospora siamensis</name>
    <dbReference type="NCBI Taxonomy" id="555372"/>
    <lineage>
        <taxon>Bacteria</taxon>
        <taxon>Bacillati</taxon>
        <taxon>Actinomycetota</taxon>
        <taxon>Actinomycetes</taxon>
        <taxon>Micromonosporales</taxon>
        <taxon>Micromonosporaceae</taxon>
        <taxon>Plantactinospora</taxon>
    </lineage>
</organism>
<dbReference type="Gene3D" id="3.20.20.80">
    <property type="entry name" value="Glycosidases"/>
    <property type="match status" value="1"/>
</dbReference>
<keyword evidence="2" id="KW-0378">Hydrolase</keyword>